<gene>
    <name evidence="1" type="ORF">MM415A01947_0011</name>
</gene>
<accession>A0A6M3K1B9</accession>
<dbReference type="EMBL" id="MT142116">
    <property type="protein sequence ID" value="QJA74717.1"/>
    <property type="molecule type" value="Genomic_DNA"/>
</dbReference>
<organism evidence="1">
    <name type="scientific">viral metagenome</name>
    <dbReference type="NCBI Taxonomy" id="1070528"/>
    <lineage>
        <taxon>unclassified sequences</taxon>
        <taxon>metagenomes</taxon>
        <taxon>organismal metagenomes</taxon>
    </lineage>
</organism>
<proteinExistence type="predicted"/>
<dbReference type="AlphaFoldDB" id="A0A6M3K1B9"/>
<name>A0A6M3K1B9_9ZZZZ</name>
<evidence type="ECO:0000313" key="1">
    <source>
        <dbReference type="EMBL" id="QJA74717.1"/>
    </source>
</evidence>
<protein>
    <submittedName>
        <fullName evidence="1">Uncharacterized protein</fullName>
    </submittedName>
</protein>
<sequence length="67" mass="7660">MKKEKEVQVTKKEEVYYCDECGDVLVYNDNGSTPEFLIGDISLDLHEGECFDAFTNKILALRAEPKE</sequence>
<reference evidence="1" key="1">
    <citation type="submission" date="2020-03" db="EMBL/GenBank/DDBJ databases">
        <title>The deep terrestrial virosphere.</title>
        <authorList>
            <person name="Holmfeldt K."/>
            <person name="Nilsson E."/>
            <person name="Simone D."/>
            <person name="Lopez-Fernandez M."/>
            <person name="Wu X."/>
            <person name="de Brujin I."/>
            <person name="Lundin D."/>
            <person name="Andersson A."/>
            <person name="Bertilsson S."/>
            <person name="Dopson M."/>
        </authorList>
    </citation>
    <scope>NUCLEOTIDE SEQUENCE</scope>
    <source>
        <strain evidence="1">MM415A01947</strain>
    </source>
</reference>